<evidence type="ECO:0000313" key="4">
    <source>
        <dbReference type="Proteomes" id="UP000184520"/>
    </source>
</evidence>
<dbReference type="Gene3D" id="3.20.20.450">
    <property type="entry name" value="EAL domain"/>
    <property type="match status" value="1"/>
</dbReference>
<dbReference type="GO" id="GO:0071111">
    <property type="term" value="F:cyclic-guanylate-specific phosphodiesterase activity"/>
    <property type="evidence" value="ECO:0007669"/>
    <property type="project" value="InterPro"/>
</dbReference>
<evidence type="ECO:0000259" key="2">
    <source>
        <dbReference type="PROSITE" id="PS50887"/>
    </source>
</evidence>
<dbReference type="InterPro" id="IPR050706">
    <property type="entry name" value="Cyclic-di-GMP_PDE-like"/>
</dbReference>
<dbReference type="CDD" id="cd01949">
    <property type="entry name" value="GGDEF"/>
    <property type="match status" value="1"/>
</dbReference>
<feature type="domain" description="EAL" evidence="1">
    <location>
        <begin position="253"/>
        <end position="507"/>
    </location>
</feature>
<accession>A0A1M5P4U5</accession>
<dbReference type="RefSeq" id="WP_073324399.1">
    <property type="nucleotide sequence ID" value="NZ_FQWD01000005.1"/>
</dbReference>
<dbReference type="Pfam" id="PF00563">
    <property type="entry name" value="EAL"/>
    <property type="match status" value="1"/>
</dbReference>
<dbReference type="CDD" id="cd01948">
    <property type="entry name" value="EAL"/>
    <property type="match status" value="1"/>
</dbReference>
<dbReference type="SMART" id="SM00052">
    <property type="entry name" value="EAL"/>
    <property type="match status" value="1"/>
</dbReference>
<dbReference type="InterPro" id="IPR029787">
    <property type="entry name" value="Nucleotide_cyclase"/>
</dbReference>
<protein>
    <submittedName>
        <fullName evidence="3">Diguanylate cyclase (GGDEF) domain-containing protein</fullName>
    </submittedName>
</protein>
<evidence type="ECO:0000313" key="3">
    <source>
        <dbReference type="EMBL" id="SHG96717.1"/>
    </source>
</evidence>
<dbReference type="PANTHER" id="PTHR33121:SF70">
    <property type="entry name" value="SIGNALING PROTEIN YKOW"/>
    <property type="match status" value="1"/>
</dbReference>
<gene>
    <name evidence="3" type="ORF">SAMN05216361_3465</name>
</gene>
<dbReference type="PROSITE" id="PS50883">
    <property type="entry name" value="EAL"/>
    <property type="match status" value="1"/>
</dbReference>
<organism evidence="3 4">
    <name type="scientific">Marisediminitalea aggregata</name>
    <dbReference type="NCBI Taxonomy" id="634436"/>
    <lineage>
        <taxon>Bacteria</taxon>
        <taxon>Pseudomonadati</taxon>
        <taxon>Pseudomonadota</taxon>
        <taxon>Gammaproteobacteria</taxon>
        <taxon>Alteromonadales</taxon>
        <taxon>Alteromonadaceae</taxon>
        <taxon>Marisediminitalea</taxon>
    </lineage>
</organism>
<dbReference type="InterPro" id="IPR001633">
    <property type="entry name" value="EAL_dom"/>
</dbReference>
<proteinExistence type="predicted"/>
<sequence>MQSDSTGIWYFECPAAELESYLLSLQRRSVIYPDECEFLIQHLNELEEKSEQNTHGVAPLCHRCVTLIQKGDLVEIVVNRKQEKIDHVTQLPLRVSLLRQIEIWYQKRPDAITGICLVELDGFSNINDTVGHATGDSILFEIARRLERYEAHRFKLVRLHGDEFALAVTKMESHEEIWDVSKWIGDQFEAPFNTQKGAVFLTPSIGMSLNINTTGDPVSLLESAYIALNHAKSDPLAKEKLFNPQQEKNLTRQVLLESQLNQALDDETDLEIWYQPKQNLHSMEINGLEALIRWRHPVDGLISPAEFIPLAERTGLICEVTDFVVKQVCQDLPVLRKQGFEGKISINISANDFLRPNLVQALLDIIAESEVSTSDIELEITEGAFISDFNHCILLLNSLREAGFALSIDDFGTGYSSLSYLTRLPVDTVKIDMSFVRELAHSPQAEKIYKGMIDICKALKFKVLAEGVDQDEQRTILQQIGCDSIQGYLLSKPLALDKLLGYLNTAE</sequence>
<dbReference type="Proteomes" id="UP000184520">
    <property type="component" value="Unassembled WGS sequence"/>
</dbReference>
<dbReference type="PROSITE" id="PS50887">
    <property type="entry name" value="GGDEF"/>
    <property type="match status" value="1"/>
</dbReference>
<reference evidence="4" key="1">
    <citation type="submission" date="2016-11" db="EMBL/GenBank/DDBJ databases">
        <authorList>
            <person name="Varghese N."/>
            <person name="Submissions S."/>
        </authorList>
    </citation>
    <scope>NUCLEOTIDE SEQUENCE [LARGE SCALE GENOMIC DNA]</scope>
    <source>
        <strain evidence="4">CGMCC 1.8995</strain>
    </source>
</reference>
<dbReference type="Pfam" id="PF00990">
    <property type="entry name" value="GGDEF"/>
    <property type="match status" value="1"/>
</dbReference>
<dbReference type="SMART" id="SM00267">
    <property type="entry name" value="GGDEF"/>
    <property type="match status" value="1"/>
</dbReference>
<name>A0A1M5P4U5_9ALTE</name>
<dbReference type="InterPro" id="IPR035919">
    <property type="entry name" value="EAL_sf"/>
</dbReference>
<dbReference type="STRING" id="634436.SAMN05216361_3465"/>
<dbReference type="PANTHER" id="PTHR33121">
    <property type="entry name" value="CYCLIC DI-GMP PHOSPHODIESTERASE PDEF"/>
    <property type="match status" value="1"/>
</dbReference>
<dbReference type="InterPro" id="IPR043128">
    <property type="entry name" value="Rev_trsase/Diguanyl_cyclase"/>
</dbReference>
<dbReference type="SUPFAM" id="SSF55073">
    <property type="entry name" value="Nucleotide cyclase"/>
    <property type="match status" value="1"/>
</dbReference>
<dbReference type="EMBL" id="FQWD01000005">
    <property type="protein sequence ID" value="SHG96717.1"/>
    <property type="molecule type" value="Genomic_DNA"/>
</dbReference>
<feature type="domain" description="GGDEF" evidence="2">
    <location>
        <begin position="111"/>
        <end position="244"/>
    </location>
</feature>
<dbReference type="InterPro" id="IPR000160">
    <property type="entry name" value="GGDEF_dom"/>
</dbReference>
<dbReference type="NCBIfam" id="TIGR00254">
    <property type="entry name" value="GGDEF"/>
    <property type="match status" value="1"/>
</dbReference>
<dbReference type="Gene3D" id="3.30.70.270">
    <property type="match status" value="1"/>
</dbReference>
<dbReference type="AlphaFoldDB" id="A0A1M5P4U5"/>
<evidence type="ECO:0000259" key="1">
    <source>
        <dbReference type="PROSITE" id="PS50883"/>
    </source>
</evidence>
<dbReference type="OrthoDB" id="9176779at2"/>
<keyword evidence="4" id="KW-1185">Reference proteome</keyword>
<dbReference type="SUPFAM" id="SSF141868">
    <property type="entry name" value="EAL domain-like"/>
    <property type="match status" value="1"/>
</dbReference>